<protein>
    <submittedName>
        <fullName evidence="1">Uncharacterized protein</fullName>
    </submittedName>
</protein>
<name>A0A0E9X495_ANGAN</name>
<sequence length="102" mass="11725">MYSLGLYLAWDISVTYSYCNKSGNMSKLFSVHFVAFHTARLSCSVLRVRYNVRSNNCTYLTTRHLISCPTSCITSVWFSCSAFRKSMQESLTNFSWFNISGE</sequence>
<reference evidence="1" key="1">
    <citation type="submission" date="2014-11" db="EMBL/GenBank/DDBJ databases">
        <authorList>
            <person name="Amaro Gonzalez C."/>
        </authorList>
    </citation>
    <scope>NUCLEOTIDE SEQUENCE</scope>
</reference>
<organism evidence="1">
    <name type="scientific">Anguilla anguilla</name>
    <name type="common">European freshwater eel</name>
    <name type="synonym">Muraena anguilla</name>
    <dbReference type="NCBI Taxonomy" id="7936"/>
    <lineage>
        <taxon>Eukaryota</taxon>
        <taxon>Metazoa</taxon>
        <taxon>Chordata</taxon>
        <taxon>Craniata</taxon>
        <taxon>Vertebrata</taxon>
        <taxon>Euteleostomi</taxon>
        <taxon>Actinopterygii</taxon>
        <taxon>Neopterygii</taxon>
        <taxon>Teleostei</taxon>
        <taxon>Anguilliformes</taxon>
        <taxon>Anguillidae</taxon>
        <taxon>Anguilla</taxon>
    </lineage>
</organism>
<reference evidence="1" key="2">
    <citation type="journal article" date="2015" name="Fish Shellfish Immunol.">
        <title>Early steps in the European eel (Anguilla anguilla)-Vibrio vulnificus interaction in the gills: Role of the RtxA13 toxin.</title>
        <authorList>
            <person name="Callol A."/>
            <person name="Pajuelo D."/>
            <person name="Ebbesson L."/>
            <person name="Teles M."/>
            <person name="MacKenzie S."/>
            <person name="Amaro C."/>
        </authorList>
    </citation>
    <scope>NUCLEOTIDE SEQUENCE</scope>
</reference>
<accession>A0A0E9X495</accession>
<proteinExistence type="predicted"/>
<dbReference type="EMBL" id="GBXM01012069">
    <property type="protein sequence ID" value="JAH96508.1"/>
    <property type="molecule type" value="Transcribed_RNA"/>
</dbReference>
<evidence type="ECO:0000313" key="1">
    <source>
        <dbReference type="EMBL" id="JAH96508.1"/>
    </source>
</evidence>
<dbReference type="AlphaFoldDB" id="A0A0E9X495"/>